<comment type="caution">
    <text evidence="2">The sequence shown here is derived from an EMBL/GenBank/DDBJ whole genome shotgun (WGS) entry which is preliminary data.</text>
</comment>
<sequence length="113" mass="12142">MYPVKGEGLVNSLANKASFGIAWRRLPVYSNKGVLQSTMVDPDVGSLAVRMTPTVMSTGMKELLGPEPTKDAEEVDPFEKWLVTVGECLRNATVATPQRAAASRSPSPPKPTL</sequence>
<gene>
    <name evidence="2" type="ORF">SPIL2461_LOCUS12576</name>
</gene>
<evidence type="ECO:0000313" key="3">
    <source>
        <dbReference type="Proteomes" id="UP000649617"/>
    </source>
</evidence>
<keyword evidence="3" id="KW-1185">Reference proteome</keyword>
<dbReference type="EMBL" id="CAJNIZ010026036">
    <property type="protein sequence ID" value="CAE7488711.1"/>
    <property type="molecule type" value="Genomic_DNA"/>
</dbReference>
<reference evidence="2" key="1">
    <citation type="submission" date="2021-02" db="EMBL/GenBank/DDBJ databases">
        <authorList>
            <person name="Dougan E. K."/>
            <person name="Rhodes N."/>
            <person name="Thang M."/>
            <person name="Chan C."/>
        </authorList>
    </citation>
    <scope>NUCLEOTIDE SEQUENCE</scope>
</reference>
<name>A0A812SPZ6_SYMPI</name>
<feature type="region of interest" description="Disordered" evidence="1">
    <location>
        <begin position="93"/>
        <end position="113"/>
    </location>
</feature>
<evidence type="ECO:0000313" key="2">
    <source>
        <dbReference type="EMBL" id="CAE7488711.1"/>
    </source>
</evidence>
<dbReference type="AlphaFoldDB" id="A0A812SPZ6"/>
<organism evidence="2 3">
    <name type="scientific">Symbiodinium pilosum</name>
    <name type="common">Dinoflagellate</name>
    <dbReference type="NCBI Taxonomy" id="2952"/>
    <lineage>
        <taxon>Eukaryota</taxon>
        <taxon>Sar</taxon>
        <taxon>Alveolata</taxon>
        <taxon>Dinophyceae</taxon>
        <taxon>Suessiales</taxon>
        <taxon>Symbiodiniaceae</taxon>
        <taxon>Symbiodinium</taxon>
    </lineage>
</organism>
<accession>A0A812SPZ6</accession>
<evidence type="ECO:0000256" key="1">
    <source>
        <dbReference type="SAM" id="MobiDB-lite"/>
    </source>
</evidence>
<feature type="non-terminal residue" evidence="2">
    <location>
        <position position="1"/>
    </location>
</feature>
<proteinExistence type="predicted"/>
<dbReference type="OrthoDB" id="10421405at2759"/>
<protein>
    <submittedName>
        <fullName evidence="2">Uncharacterized protein</fullName>
    </submittedName>
</protein>
<dbReference type="Proteomes" id="UP000649617">
    <property type="component" value="Unassembled WGS sequence"/>
</dbReference>